<evidence type="ECO:0000256" key="1">
    <source>
        <dbReference type="SAM" id="MobiDB-lite"/>
    </source>
</evidence>
<name>A0ABD0S2N2_CIRMR</name>
<dbReference type="Proteomes" id="UP001529510">
    <property type="component" value="Unassembled WGS sequence"/>
</dbReference>
<dbReference type="EMBL" id="JAMKFB020000001">
    <property type="protein sequence ID" value="KAL0204661.1"/>
    <property type="molecule type" value="Genomic_DNA"/>
</dbReference>
<evidence type="ECO:0000313" key="3">
    <source>
        <dbReference type="Proteomes" id="UP001529510"/>
    </source>
</evidence>
<reference evidence="2 3" key="1">
    <citation type="submission" date="2024-05" db="EMBL/GenBank/DDBJ databases">
        <title>Genome sequencing and assembly of Indian major carp, Cirrhinus mrigala (Hamilton, 1822).</title>
        <authorList>
            <person name="Mohindra V."/>
            <person name="Chowdhury L.M."/>
            <person name="Lal K."/>
            <person name="Jena J.K."/>
        </authorList>
    </citation>
    <scope>NUCLEOTIDE SEQUENCE [LARGE SCALE GENOMIC DNA]</scope>
    <source>
        <strain evidence="2">CM1030</strain>
        <tissue evidence="2">Blood</tissue>
    </source>
</reference>
<feature type="compositionally biased region" description="Polar residues" evidence="1">
    <location>
        <begin position="1"/>
        <end position="10"/>
    </location>
</feature>
<dbReference type="AlphaFoldDB" id="A0ABD0S2N2"/>
<proteinExistence type="predicted"/>
<feature type="non-terminal residue" evidence="2">
    <location>
        <position position="82"/>
    </location>
</feature>
<evidence type="ECO:0000313" key="2">
    <source>
        <dbReference type="EMBL" id="KAL0204661.1"/>
    </source>
</evidence>
<organism evidence="2 3">
    <name type="scientific">Cirrhinus mrigala</name>
    <name type="common">Mrigala</name>
    <dbReference type="NCBI Taxonomy" id="683832"/>
    <lineage>
        <taxon>Eukaryota</taxon>
        <taxon>Metazoa</taxon>
        <taxon>Chordata</taxon>
        <taxon>Craniata</taxon>
        <taxon>Vertebrata</taxon>
        <taxon>Euteleostomi</taxon>
        <taxon>Actinopterygii</taxon>
        <taxon>Neopterygii</taxon>
        <taxon>Teleostei</taxon>
        <taxon>Ostariophysi</taxon>
        <taxon>Cypriniformes</taxon>
        <taxon>Cyprinidae</taxon>
        <taxon>Labeoninae</taxon>
        <taxon>Labeonini</taxon>
        <taxon>Cirrhinus</taxon>
    </lineage>
</organism>
<protein>
    <submittedName>
        <fullName evidence="2">Uncharacterized protein</fullName>
    </submittedName>
</protein>
<sequence length="82" mass="9135">MLNVMTTLNTAPKGPKLQGQQLDGHSSTAQLIKADRQRKRKKKIFGFKMRRKVNASCSSVNSLLMGIGDWRLSPWLCSTSSV</sequence>
<feature type="region of interest" description="Disordered" evidence="1">
    <location>
        <begin position="1"/>
        <end position="37"/>
    </location>
</feature>
<feature type="compositionally biased region" description="Polar residues" evidence="1">
    <location>
        <begin position="18"/>
        <end position="30"/>
    </location>
</feature>
<accession>A0ABD0S2N2</accession>
<keyword evidence="3" id="KW-1185">Reference proteome</keyword>
<comment type="caution">
    <text evidence="2">The sequence shown here is derived from an EMBL/GenBank/DDBJ whole genome shotgun (WGS) entry which is preliminary data.</text>
</comment>
<gene>
    <name evidence="2" type="ORF">M9458_002679</name>
</gene>